<name>A0A0C4DTS4_MAGP6</name>
<feature type="compositionally biased region" description="Basic and acidic residues" evidence="1">
    <location>
        <begin position="39"/>
        <end position="50"/>
    </location>
</feature>
<dbReference type="OMA" id="GHASAWR"/>
<keyword evidence="4" id="KW-1185">Reference proteome</keyword>
<feature type="compositionally biased region" description="Basic and acidic residues" evidence="1">
    <location>
        <begin position="98"/>
        <end position="108"/>
    </location>
</feature>
<evidence type="ECO:0008006" key="5">
    <source>
        <dbReference type="Google" id="ProtNLM"/>
    </source>
</evidence>
<evidence type="ECO:0000313" key="3">
    <source>
        <dbReference type="EnsemblFungi" id="MAPG_03347T0"/>
    </source>
</evidence>
<dbReference type="STRING" id="644358.A0A0C4DTS4"/>
<proteinExistence type="predicted"/>
<feature type="region of interest" description="Disordered" evidence="1">
    <location>
        <begin position="247"/>
        <end position="271"/>
    </location>
</feature>
<feature type="region of interest" description="Disordered" evidence="1">
    <location>
        <begin position="1"/>
        <end position="159"/>
    </location>
</feature>
<dbReference type="EMBL" id="ADBL01000802">
    <property type="status" value="NOT_ANNOTATED_CDS"/>
    <property type="molecule type" value="Genomic_DNA"/>
</dbReference>
<dbReference type="AlphaFoldDB" id="A0A0C4DTS4"/>
<reference evidence="4" key="2">
    <citation type="submission" date="2010-05" db="EMBL/GenBank/DDBJ databases">
        <title>The genome sequence of Magnaporthe poae strain ATCC 64411.</title>
        <authorList>
            <person name="Ma L.-J."/>
            <person name="Dead R."/>
            <person name="Young S."/>
            <person name="Zeng Q."/>
            <person name="Koehrsen M."/>
            <person name="Alvarado L."/>
            <person name="Berlin A."/>
            <person name="Chapman S.B."/>
            <person name="Chen Z."/>
            <person name="Freedman E."/>
            <person name="Gellesch M."/>
            <person name="Goldberg J."/>
            <person name="Griggs A."/>
            <person name="Gujja S."/>
            <person name="Heilman E.R."/>
            <person name="Heiman D."/>
            <person name="Hepburn T."/>
            <person name="Howarth C."/>
            <person name="Jen D."/>
            <person name="Larson L."/>
            <person name="Mehta T."/>
            <person name="Neiman D."/>
            <person name="Pearson M."/>
            <person name="Roberts A."/>
            <person name="Saif S."/>
            <person name="Shea T."/>
            <person name="Shenoy N."/>
            <person name="Sisk P."/>
            <person name="Stolte C."/>
            <person name="Sykes S."/>
            <person name="Walk T."/>
            <person name="White J."/>
            <person name="Yandava C."/>
            <person name="Haas B."/>
            <person name="Nusbaum C."/>
            <person name="Birren B."/>
        </authorList>
    </citation>
    <scope>NUCLEOTIDE SEQUENCE [LARGE SCALE GENOMIC DNA]</scope>
    <source>
        <strain evidence="4">ATCC 64411 / 73-15</strain>
    </source>
</reference>
<feature type="region of interest" description="Disordered" evidence="1">
    <location>
        <begin position="283"/>
        <end position="410"/>
    </location>
</feature>
<gene>
    <name evidence="2" type="ORF">MAPG_03347</name>
</gene>
<feature type="compositionally biased region" description="Basic and acidic residues" evidence="1">
    <location>
        <begin position="400"/>
        <end position="410"/>
    </location>
</feature>
<dbReference type="EnsemblFungi" id="MAPG_03347T0">
    <property type="protein sequence ID" value="MAPG_03347T0"/>
    <property type="gene ID" value="MAPG_03347"/>
</dbReference>
<organism evidence="3 4">
    <name type="scientific">Magnaporthiopsis poae (strain ATCC 64411 / 73-15)</name>
    <name type="common">Kentucky bluegrass fungus</name>
    <name type="synonym">Magnaporthe poae</name>
    <dbReference type="NCBI Taxonomy" id="644358"/>
    <lineage>
        <taxon>Eukaryota</taxon>
        <taxon>Fungi</taxon>
        <taxon>Dikarya</taxon>
        <taxon>Ascomycota</taxon>
        <taxon>Pezizomycotina</taxon>
        <taxon>Sordariomycetes</taxon>
        <taxon>Sordariomycetidae</taxon>
        <taxon>Magnaporthales</taxon>
        <taxon>Magnaporthaceae</taxon>
        <taxon>Magnaporthiopsis</taxon>
    </lineage>
</organism>
<feature type="compositionally biased region" description="Polar residues" evidence="1">
    <location>
        <begin position="342"/>
        <end position="363"/>
    </location>
</feature>
<evidence type="ECO:0000256" key="1">
    <source>
        <dbReference type="SAM" id="MobiDB-lite"/>
    </source>
</evidence>
<feature type="compositionally biased region" description="Polar residues" evidence="1">
    <location>
        <begin position="445"/>
        <end position="454"/>
    </location>
</feature>
<dbReference type="Proteomes" id="UP000011715">
    <property type="component" value="Unassembled WGS sequence"/>
</dbReference>
<dbReference type="VEuPathDB" id="FungiDB:MAPG_03347"/>
<sequence>MARIRRSARLASATKPSASASTTSLERVAEGDESPSPNKDQDPPRNDKSSNRPVPSSPAPQTPSTSSPVKPPMSEMHPGKFHNTMAPPSSALHLGFADIKKPSDKDFRSSPTPALAGRTAAPAPFATPSAKAAVPPSSPFTFRVASPTGHNAAATSGLSARAQQMMDEIREDAMRIKADLVARQEQEKLEEAANNGRKIAKAKGKAGRFSSVHMAEFKKMDSIENHPAALRAQQQQQAAANVAAKFATPLSRGVKRTQSKANLADSESVRAAASGIPAVSAVARGGPASAAKKPNLLFPDAAAPSVKRVRQNLEDDASSRRPVSRDASFIPRPATAGKDSVPTASVPRSHTNSNMASLMTPTKASLAKSALPKTQTAGSMRLAASGSLKKSATTNNLVTEQKEAAPVRTPGRFDKVKSILRGHKFGSAAKPKSALPMPSAAAGSLSKTPSTSNLDKPLPAVPATTPSRKLIKRVVFTPDAKKATVALVSQNSPSPLKSGIPRSRTFANLADVRYPNLDAAKGKAVDNGAVTYPDLSASLSKDDSPAGGPSEEATADSAKGEPAPTVPGTFTFRSDHTIRFDSMSPTGFGASRGQSSVRHVRPSIMPGHMGLMPGSFPSSVAEFGGIGSGSSSGSNRGNKENRDPQILLPAVKHGLENKKRHRASADPEDGEEEPAGRAAKKRRQEPAPEGEAILAPRAGTSMSSGSVFASAARRSIFSPSRRTPAKPSQIPGIGMKSPSPIKRSAKLSLSRLNMLARPKVRH</sequence>
<reference evidence="3" key="5">
    <citation type="submission" date="2015-06" db="UniProtKB">
        <authorList>
            <consortium name="EnsemblFungi"/>
        </authorList>
    </citation>
    <scope>IDENTIFICATION</scope>
    <source>
        <strain evidence="3">ATCC 64411</strain>
    </source>
</reference>
<evidence type="ECO:0000313" key="2">
    <source>
        <dbReference type="EMBL" id="KLU84303.1"/>
    </source>
</evidence>
<evidence type="ECO:0000313" key="4">
    <source>
        <dbReference type="Proteomes" id="UP000011715"/>
    </source>
</evidence>
<accession>A0A0C4DTS4</accession>
<protein>
    <recommendedName>
        <fullName evidence="5">Erythromycin esterase</fullName>
    </recommendedName>
</protein>
<feature type="compositionally biased region" description="Polar residues" evidence="1">
    <location>
        <begin position="388"/>
        <end position="399"/>
    </location>
</feature>
<dbReference type="eggNOG" id="ENOG502T00Q">
    <property type="taxonomic scope" value="Eukaryota"/>
</dbReference>
<feature type="compositionally biased region" description="Low complexity" evidence="1">
    <location>
        <begin position="111"/>
        <end position="135"/>
    </location>
</feature>
<dbReference type="EMBL" id="GL876967">
    <property type="protein sequence ID" value="KLU84303.1"/>
    <property type="molecule type" value="Genomic_DNA"/>
</dbReference>
<feature type="compositionally biased region" description="Low complexity" evidence="1">
    <location>
        <begin position="9"/>
        <end position="24"/>
    </location>
</feature>
<reference evidence="2" key="3">
    <citation type="submission" date="2011-03" db="EMBL/GenBank/DDBJ databases">
        <title>Annotation of Magnaporthe poae ATCC 64411.</title>
        <authorList>
            <person name="Ma L.-J."/>
            <person name="Dead R."/>
            <person name="Young S.K."/>
            <person name="Zeng Q."/>
            <person name="Gargeya S."/>
            <person name="Fitzgerald M."/>
            <person name="Haas B."/>
            <person name="Abouelleil A."/>
            <person name="Alvarado L."/>
            <person name="Arachchi H.M."/>
            <person name="Berlin A."/>
            <person name="Brown A."/>
            <person name="Chapman S.B."/>
            <person name="Chen Z."/>
            <person name="Dunbar C."/>
            <person name="Freedman E."/>
            <person name="Gearin G."/>
            <person name="Gellesch M."/>
            <person name="Goldberg J."/>
            <person name="Griggs A."/>
            <person name="Gujja S."/>
            <person name="Heiman D."/>
            <person name="Howarth C."/>
            <person name="Larson L."/>
            <person name="Lui A."/>
            <person name="MacDonald P.J.P."/>
            <person name="Mehta T."/>
            <person name="Montmayeur A."/>
            <person name="Murphy C."/>
            <person name="Neiman D."/>
            <person name="Pearson M."/>
            <person name="Priest M."/>
            <person name="Roberts A."/>
            <person name="Saif S."/>
            <person name="Shea T."/>
            <person name="Shenoy N."/>
            <person name="Sisk P."/>
            <person name="Stolte C."/>
            <person name="Sykes S."/>
            <person name="Yandava C."/>
            <person name="Wortman J."/>
            <person name="Nusbaum C."/>
            <person name="Birren B."/>
        </authorList>
    </citation>
    <scope>NUCLEOTIDE SEQUENCE</scope>
    <source>
        <strain evidence="2">ATCC 64411</strain>
    </source>
</reference>
<feature type="region of interest" description="Disordered" evidence="1">
    <location>
        <begin position="427"/>
        <end position="465"/>
    </location>
</feature>
<dbReference type="OrthoDB" id="5204833at2759"/>
<feature type="region of interest" description="Disordered" evidence="1">
    <location>
        <begin position="535"/>
        <end position="741"/>
    </location>
</feature>
<reference evidence="3" key="4">
    <citation type="journal article" date="2015" name="G3 (Bethesda)">
        <title>Genome sequences of three phytopathogenic species of the Magnaporthaceae family of fungi.</title>
        <authorList>
            <person name="Okagaki L.H."/>
            <person name="Nunes C.C."/>
            <person name="Sailsbery J."/>
            <person name="Clay B."/>
            <person name="Brown D."/>
            <person name="John T."/>
            <person name="Oh Y."/>
            <person name="Young N."/>
            <person name="Fitzgerald M."/>
            <person name="Haas B.J."/>
            <person name="Zeng Q."/>
            <person name="Young S."/>
            <person name="Adiconis X."/>
            <person name="Fan L."/>
            <person name="Levin J.Z."/>
            <person name="Mitchell T.K."/>
            <person name="Okubara P.A."/>
            <person name="Farman M.L."/>
            <person name="Kohn L.M."/>
            <person name="Birren B."/>
            <person name="Ma L.-J."/>
            <person name="Dean R.A."/>
        </authorList>
    </citation>
    <scope>NUCLEOTIDE SEQUENCE</scope>
    <source>
        <strain evidence="3">ATCC 64411 / 73-15</strain>
    </source>
</reference>
<reference evidence="2" key="1">
    <citation type="submission" date="2010-05" db="EMBL/GenBank/DDBJ databases">
        <title>The Genome Sequence of Magnaporthe poae strain ATCC 64411.</title>
        <authorList>
            <consortium name="The Broad Institute Genome Sequencing Platform"/>
            <consortium name="Broad Institute Genome Sequencing Center for Infectious Disease"/>
            <person name="Ma L.-J."/>
            <person name="Dead R."/>
            <person name="Young S."/>
            <person name="Zeng Q."/>
            <person name="Koehrsen M."/>
            <person name="Alvarado L."/>
            <person name="Berlin A."/>
            <person name="Chapman S.B."/>
            <person name="Chen Z."/>
            <person name="Freedman E."/>
            <person name="Gellesch M."/>
            <person name="Goldberg J."/>
            <person name="Griggs A."/>
            <person name="Gujja S."/>
            <person name="Heilman E.R."/>
            <person name="Heiman D."/>
            <person name="Hepburn T."/>
            <person name="Howarth C."/>
            <person name="Jen D."/>
            <person name="Larson L."/>
            <person name="Mehta T."/>
            <person name="Neiman D."/>
            <person name="Pearson M."/>
            <person name="Roberts A."/>
            <person name="Saif S."/>
            <person name="Shea T."/>
            <person name="Shenoy N."/>
            <person name="Sisk P."/>
            <person name="Stolte C."/>
            <person name="Sykes S."/>
            <person name="Walk T."/>
            <person name="White J."/>
            <person name="Yandava C."/>
            <person name="Haas B."/>
            <person name="Nusbaum C."/>
            <person name="Birren B."/>
        </authorList>
    </citation>
    <scope>NUCLEOTIDE SEQUENCE</scope>
    <source>
        <strain evidence="2">ATCC 64411</strain>
    </source>
</reference>